<dbReference type="AlphaFoldDB" id="A0A4Z2ED19"/>
<evidence type="ECO:0000313" key="1">
    <source>
        <dbReference type="EMBL" id="TNN26460.1"/>
    </source>
</evidence>
<sequence>MSIICWRRRHASKKCWYRPSLISLGPISERWGSSVLYCFSKSLTKPIWKRKMSSMFPKMTFSWSSLNMSTRFLHWRR</sequence>
<dbReference type="EMBL" id="SRLO01010201">
    <property type="protein sequence ID" value="TNN26460.1"/>
    <property type="molecule type" value="Genomic_DNA"/>
</dbReference>
<organism evidence="1 2">
    <name type="scientific">Liparis tanakae</name>
    <name type="common">Tanaka's snailfish</name>
    <dbReference type="NCBI Taxonomy" id="230148"/>
    <lineage>
        <taxon>Eukaryota</taxon>
        <taxon>Metazoa</taxon>
        <taxon>Chordata</taxon>
        <taxon>Craniata</taxon>
        <taxon>Vertebrata</taxon>
        <taxon>Euteleostomi</taxon>
        <taxon>Actinopterygii</taxon>
        <taxon>Neopterygii</taxon>
        <taxon>Teleostei</taxon>
        <taxon>Neoteleostei</taxon>
        <taxon>Acanthomorphata</taxon>
        <taxon>Eupercaria</taxon>
        <taxon>Perciformes</taxon>
        <taxon>Cottioidei</taxon>
        <taxon>Cottales</taxon>
        <taxon>Liparidae</taxon>
        <taxon>Liparis</taxon>
    </lineage>
</organism>
<dbReference type="Proteomes" id="UP000314294">
    <property type="component" value="Unassembled WGS sequence"/>
</dbReference>
<reference evidence="1 2" key="1">
    <citation type="submission" date="2019-03" db="EMBL/GenBank/DDBJ databases">
        <title>First draft genome of Liparis tanakae, snailfish: a comprehensive survey of snailfish specific genes.</title>
        <authorList>
            <person name="Kim W."/>
            <person name="Song I."/>
            <person name="Jeong J.-H."/>
            <person name="Kim D."/>
            <person name="Kim S."/>
            <person name="Ryu S."/>
            <person name="Song J.Y."/>
            <person name="Lee S.K."/>
        </authorList>
    </citation>
    <scope>NUCLEOTIDE SEQUENCE [LARGE SCALE GENOMIC DNA]</scope>
    <source>
        <tissue evidence="1">Muscle</tissue>
    </source>
</reference>
<comment type="caution">
    <text evidence="1">The sequence shown here is derived from an EMBL/GenBank/DDBJ whole genome shotgun (WGS) entry which is preliminary data.</text>
</comment>
<proteinExistence type="predicted"/>
<protein>
    <submittedName>
        <fullName evidence="1">Uncharacterized protein</fullName>
    </submittedName>
</protein>
<keyword evidence="2" id="KW-1185">Reference proteome</keyword>
<accession>A0A4Z2ED19</accession>
<evidence type="ECO:0000313" key="2">
    <source>
        <dbReference type="Proteomes" id="UP000314294"/>
    </source>
</evidence>
<gene>
    <name evidence="1" type="ORF">EYF80_063402</name>
</gene>
<name>A0A4Z2ED19_9TELE</name>